<dbReference type="VEuPathDB" id="FungiDB:C8Q69DRAFT_448824"/>
<evidence type="ECO:0000259" key="8">
    <source>
        <dbReference type="Pfam" id="PF17403"/>
    </source>
</evidence>
<evidence type="ECO:0000256" key="5">
    <source>
        <dbReference type="RuleBase" id="RU364032"/>
    </source>
</evidence>
<keyword evidence="5" id="KW-0687">Ribonucleoprotein</keyword>
<comment type="similarity">
    <text evidence="2 5">Belongs to the NRAP family.</text>
</comment>
<feature type="domain" description="Nrap protein" evidence="7">
    <location>
        <begin position="172"/>
        <end position="316"/>
    </location>
</feature>
<feature type="region of interest" description="Disordered" evidence="6">
    <location>
        <begin position="272"/>
        <end position="292"/>
    </location>
</feature>
<feature type="domain" description="Nrap protein" evidence="12">
    <location>
        <begin position="978"/>
        <end position="1106"/>
    </location>
</feature>
<accession>A0A443I3Z6</accession>
<keyword evidence="4 5" id="KW-0539">Nucleus</keyword>
<evidence type="ECO:0000256" key="2">
    <source>
        <dbReference type="ARBA" id="ARBA00006674"/>
    </source>
</evidence>
<reference evidence="13 14" key="1">
    <citation type="journal article" date="2018" name="Front. Microbiol.">
        <title>Genomic and genetic insights into a cosmopolitan fungus, Paecilomyces variotii (Eurotiales).</title>
        <authorList>
            <person name="Urquhart A.S."/>
            <person name="Mondo S.J."/>
            <person name="Makela M.R."/>
            <person name="Hane J.K."/>
            <person name="Wiebenga A."/>
            <person name="He G."/>
            <person name="Mihaltcheva S."/>
            <person name="Pangilinan J."/>
            <person name="Lipzen A."/>
            <person name="Barry K."/>
            <person name="de Vries R.P."/>
            <person name="Grigoriev I.V."/>
            <person name="Idnurm A."/>
        </authorList>
    </citation>
    <scope>NUCLEOTIDE SEQUENCE [LARGE SCALE GENOMIC DNA]</scope>
    <source>
        <strain evidence="13 14">CBS 101075</strain>
    </source>
</reference>
<dbReference type="GO" id="GO:0032040">
    <property type="term" value="C:small-subunit processome"/>
    <property type="evidence" value="ECO:0007669"/>
    <property type="project" value="TreeGrafter"/>
</dbReference>
<evidence type="ECO:0000313" key="14">
    <source>
        <dbReference type="Proteomes" id="UP000283841"/>
    </source>
</evidence>
<dbReference type="EMBL" id="RCNU01000001">
    <property type="protein sequence ID" value="RWQ98819.1"/>
    <property type="molecule type" value="Genomic_DNA"/>
</dbReference>
<dbReference type="InterPro" id="IPR005554">
    <property type="entry name" value="NOL6/Upt22"/>
</dbReference>
<dbReference type="Pfam" id="PF17403">
    <property type="entry name" value="Nrap_D2"/>
    <property type="match status" value="1"/>
</dbReference>
<evidence type="ECO:0000256" key="6">
    <source>
        <dbReference type="SAM" id="MobiDB-lite"/>
    </source>
</evidence>
<dbReference type="GO" id="GO:0006364">
    <property type="term" value="P:rRNA processing"/>
    <property type="evidence" value="ECO:0007669"/>
    <property type="project" value="UniProtKB-KW"/>
</dbReference>
<evidence type="ECO:0000259" key="7">
    <source>
        <dbReference type="Pfam" id="PF03813"/>
    </source>
</evidence>
<dbReference type="GO" id="GO:0034456">
    <property type="term" value="C:UTP-C complex"/>
    <property type="evidence" value="ECO:0007669"/>
    <property type="project" value="TreeGrafter"/>
</dbReference>
<dbReference type="Proteomes" id="UP000283841">
    <property type="component" value="Unassembled WGS sequence"/>
</dbReference>
<evidence type="ECO:0000259" key="9">
    <source>
        <dbReference type="Pfam" id="PF17404"/>
    </source>
</evidence>
<dbReference type="Pfam" id="PF17404">
    <property type="entry name" value="Nrap_D3"/>
    <property type="match status" value="1"/>
</dbReference>
<sequence>MSAHSAKRRKLSPSDSDESDSGDNKNSLSNGRKAQHNGPSTSSHAGVKRVQKDRSAELALSSGLYKSNVFKLQMDDLLADLRLDYDREVSRMQETLSKIKKIIEEIPERPAKSVKEAEKEIRSSHGVVVPFPEPRPGKETKYTMAYAKPANINVVGSFALRTGVKTANPYTIDLAVTMPDELFQEKDYVNYRYFHKRAYYVACIAAGLQSAKGLDLSVKFEYQDGDSLRPVIVLEHPHKATNQAVAPTPRIRIITAINQTVFPISKTLPAKNNIRKGDTNRESNESSGEPTPYYNAALRSEATVTPYLKYLHAAIQKSDSFRDACILGHTWLRQRGFGPSPQAGGLGTFEWAVIVAILMESGGPNGKPVLLPSYSSYQIFKAMMQFFSNRDLTQPIILSAAPMSIPSEGPVIYDGNRGLNILYKMTPWSYNLLRHEARLTLAMLNESRYDNFGNVFIVKVHEPMLRFDRVLSLPLPPKTSGILASLQYQSLLFQVLSRALGDRANLIALSSRDSEPWAIGSSPKNNSKKVVQVGLLLESKNANRVIDQGPSAEQKDEAASFQAFWGEKSELRRFKDGSIVETLVWSDHPSAPSIVHQILAYILQRHFGISEESLTYIGDEYDRILDNWGGSLTSSSKLFQLVLDAFNSLERSLRDMVDVPLTIKQLLPASPLLRHTALEMRPDGGANSGVVDVVLQFESSTRWPDDLAATQMTKLAFLVKIGDYLESSGEATSCRTGLENESTKLLNNGFLDIVHKSHVTFRLRIHHDREQALLEGQLKNKTLSARVKEETADALAAYKRLFIQGPRLTQALHTLCTRIPALSPTIRVMKHWFSSHLLVPHINEEFIELLTTRAFLHPYPWETPSSVMAGFLRTLHFLSRWNWKQEPLIVDVNESLTAETLESIRTRFAAWRKVDPAMNSVVFFAASDIDRDGITWTQYEMPSKVVAARISALAKAAVTLIREKGSDLDVTELFRPSLAPYDFVVELDPKRAANDRSGGLVKFKNLQELGNSESHKSSAAIMSFVQEIRASFGNNMLLFHGDGHCRRIAGLWNPQMKKPRGLALKLAYSTMPDKSNDDDPEGNVTINTSGILNEIARLGEGLVRTIYVQNGGA</sequence>
<comment type="subcellular location">
    <subcellularLocation>
        <location evidence="1 5">Nucleus</location>
        <location evidence="1 5">Nucleolus</location>
    </subcellularLocation>
</comment>
<keyword evidence="3 5" id="KW-0694">RNA-binding</keyword>
<evidence type="ECO:0000256" key="1">
    <source>
        <dbReference type="ARBA" id="ARBA00004604"/>
    </source>
</evidence>
<dbReference type="Pfam" id="PF03813">
    <property type="entry name" value="Nrap"/>
    <property type="match status" value="1"/>
</dbReference>
<dbReference type="PANTHER" id="PTHR17972:SF0">
    <property type="entry name" value="NUCLEOLAR PROTEIN 6"/>
    <property type="match status" value="1"/>
</dbReference>
<dbReference type="RefSeq" id="XP_028488464.1">
    <property type="nucleotide sequence ID" value="XM_028629318.1"/>
</dbReference>
<evidence type="ECO:0000313" key="13">
    <source>
        <dbReference type="EMBL" id="RWQ98819.1"/>
    </source>
</evidence>
<dbReference type="InterPro" id="IPR035367">
    <property type="entry name" value="Nrap_D2"/>
</dbReference>
<dbReference type="InterPro" id="IPR035368">
    <property type="entry name" value="Nrap_D3"/>
</dbReference>
<dbReference type="GO" id="GO:0003723">
    <property type="term" value="F:RNA binding"/>
    <property type="evidence" value="ECO:0007669"/>
    <property type="project" value="UniProtKB-KW"/>
</dbReference>
<dbReference type="STRING" id="264951.A0A443I3Z6"/>
<dbReference type="GO" id="GO:0006409">
    <property type="term" value="P:tRNA export from nucleus"/>
    <property type="evidence" value="ECO:0007669"/>
    <property type="project" value="TreeGrafter"/>
</dbReference>
<dbReference type="Gene3D" id="1.10.1410.10">
    <property type="match status" value="1"/>
</dbReference>
<feature type="domain" description="Nrap protein" evidence="11">
    <location>
        <begin position="820"/>
        <end position="976"/>
    </location>
</feature>
<dbReference type="Pfam" id="PF17406">
    <property type="entry name" value="Nrap_D5"/>
    <property type="match status" value="1"/>
</dbReference>
<dbReference type="InterPro" id="IPR035082">
    <property type="entry name" value="Nrap_D1"/>
</dbReference>
<keyword evidence="5" id="KW-0698">rRNA processing</keyword>
<evidence type="ECO:0000259" key="12">
    <source>
        <dbReference type="Pfam" id="PF17407"/>
    </source>
</evidence>
<feature type="compositionally biased region" description="Polar residues" evidence="6">
    <location>
        <begin position="24"/>
        <end position="44"/>
    </location>
</feature>
<dbReference type="Pfam" id="PF17405">
    <property type="entry name" value="Nrap_D4"/>
    <property type="match status" value="1"/>
</dbReference>
<feature type="compositionally biased region" description="Basic and acidic residues" evidence="6">
    <location>
        <begin position="275"/>
        <end position="284"/>
    </location>
</feature>
<dbReference type="GeneID" id="39598595"/>
<dbReference type="GO" id="GO:0032545">
    <property type="term" value="C:CURI complex"/>
    <property type="evidence" value="ECO:0007669"/>
    <property type="project" value="TreeGrafter"/>
</dbReference>
<evidence type="ECO:0000259" key="11">
    <source>
        <dbReference type="Pfam" id="PF17406"/>
    </source>
</evidence>
<feature type="compositionally biased region" description="Basic residues" evidence="6">
    <location>
        <begin position="1"/>
        <end position="11"/>
    </location>
</feature>
<dbReference type="PANTHER" id="PTHR17972">
    <property type="entry name" value="NUCLEOLAR RNA-ASSOCIATED PROTEIN"/>
    <property type="match status" value="1"/>
</dbReference>
<dbReference type="Gene3D" id="3.30.70.3030">
    <property type="match status" value="1"/>
</dbReference>
<gene>
    <name evidence="13" type="ORF">C8Q69DRAFT_448824</name>
</gene>
<proteinExistence type="inferred from homology"/>
<evidence type="ECO:0000256" key="4">
    <source>
        <dbReference type="ARBA" id="ARBA00023242"/>
    </source>
</evidence>
<dbReference type="AlphaFoldDB" id="A0A443I3Z6"/>
<organism evidence="13 14">
    <name type="scientific">Byssochlamys spectabilis</name>
    <name type="common">Paecilomyces variotii</name>
    <dbReference type="NCBI Taxonomy" id="264951"/>
    <lineage>
        <taxon>Eukaryota</taxon>
        <taxon>Fungi</taxon>
        <taxon>Dikarya</taxon>
        <taxon>Ascomycota</taxon>
        <taxon>Pezizomycotina</taxon>
        <taxon>Eurotiomycetes</taxon>
        <taxon>Eurotiomycetidae</taxon>
        <taxon>Eurotiales</taxon>
        <taxon>Thermoascaceae</taxon>
        <taxon>Paecilomyces</taxon>
    </lineage>
</organism>
<keyword evidence="5" id="KW-0690">Ribosome biogenesis</keyword>
<feature type="region of interest" description="Disordered" evidence="6">
    <location>
        <begin position="1"/>
        <end position="53"/>
    </location>
</feature>
<protein>
    <recommendedName>
        <fullName evidence="5">U3 small nucleolar RNA-associated protein 22</fullName>
    </recommendedName>
</protein>
<feature type="domain" description="Nrap protein" evidence="9">
    <location>
        <begin position="464"/>
        <end position="607"/>
    </location>
</feature>
<feature type="domain" description="Nrap protein" evidence="8">
    <location>
        <begin position="320"/>
        <end position="459"/>
    </location>
</feature>
<dbReference type="InterPro" id="IPR035369">
    <property type="entry name" value="Nrap_D4"/>
</dbReference>
<feature type="domain" description="Nrap protein" evidence="10">
    <location>
        <begin position="632"/>
        <end position="817"/>
    </location>
</feature>
<comment type="caution">
    <text evidence="13">The sequence shown here is derived from an EMBL/GenBank/DDBJ whole genome shotgun (WGS) entry which is preliminary data.</text>
</comment>
<evidence type="ECO:0000256" key="3">
    <source>
        <dbReference type="ARBA" id="ARBA00022884"/>
    </source>
</evidence>
<keyword evidence="14" id="KW-1185">Reference proteome</keyword>
<dbReference type="InterPro" id="IPR035370">
    <property type="entry name" value="Nrap_D5"/>
</dbReference>
<name>A0A443I3Z6_BYSSP</name>
<dbReference type="Pfam" id="PF17407">
    <property type="entry name" value="Nrap_D6"/>
    <property type="match status" value="1"/>
</dbReference>
<evidence type="ECO:0000259" key="10">
    <source>
        <dbReference type="Pfam" id="PF17405"/>
    </source>
</evidence>
<dbReference type="InterPro" id="IPR035371">
    <property type="entry name" value="Nrap_D6"/>
</dbReference>